<dbReference type="EMBL" id="MWIH01000003">
    <property type="protein sequence ID" value="OQO93748.1"/>
    <property type="molecule type" value="Genomic_DNA"/>
</dbReference>
<dbReference type="RefSeq" id="WP_081190688.1">
    <property type="nucleotide sequence ID" value="NZ_MWIH01000003.1"/>
</dbReference>
<comment type="function">
    <text evidence="2 7">Hydrolysis of 6-phosphogluconolactone to 6-phosphogluconate.</text>
</comment>
<comment type="similarity">
    <text evidence="4 7">Belongs to the glucosamine/galactosamine-6-phosphate isomerase family. 6-phosphogluconolactonase subfamily.</text>
</comment>
<evidence type="ECO:0000256" key="6">
    <source>
        <dbReference type="ARBA" id="ARBA00020337"/>
    </source>
</evidence>
<protein>
    <recommendedName>
        <fullName evidence="6 7">6-phosphogluconolactonase</fullName>
        <shortName evidence="7">6PGL</shortName>
        <ecNumber evidence="5 7">3.1.1.31</ecNumber>
    </recommendedName>
</protein>
<comment type="catalytic activity">
    <reaction evidence="1 7">
        <text>6-phospho-D-glucono-1,5-lactone + H2O = 6-phospho-D-gluconate + H(+)</text>
        <dbReference type="Rhea" id="RHEA:12556"/>
        <dbReference type="ChEBI" id="CHEBI:15377"/>
        <dbReference type="ChEBI" id="CHEBI:15378"/>
        <dbReference type="ChEBI" id="CHEBI:57955"/>
        <dbReference type="ChEBI" id="CHEBI:58759"/>
        <dbReference type="EC" id="3.1.1.31"/>
    </reaction>
</comment>
<reference evidence="9 10" key="1">
    <citation type="submission" date="2017-02" db="EMBL/GenBank/DDBJ databases">
        <title>Draft genome of Saccharomonospora sp. 154.</title>
        <authorList>
            <person name="Alonso-Carmona G.S."/>
            <person name="De La Haba R."/>
            <person name="Vera-Gargallo B."/>
            <person name="Sandoval-Trujillo A.H."/>
            <person name="Ramirez-Duran N."/>
            <person name="Ventosa A."/>
        </authorList>
    </citation>
    <scope>NUCLEOTIDE SEQUENCE [LARGE SCALE GENOMIC DNA]</scope>
    <source>
        <strain evidence="9 10">LRS4.154</strain>
    </source>
</reference>
<dbReference type="InterPro" id="IPR039104">
    <property type="entry name" value="6PGL"/>
</dbReference>
<sequence>MSGTETRDHEPTVVVHPDGDVLAAAAAARLISTLADVQARTGSASVVLTGGGTGIAVLDQVRRSPARDAVDWSNLDVYWGDERFVPADDDERNEKQARAALLDHVAVDEARVHPMPASDGEFGDDPDAAAAGYAAVLAADARAAGGATGAAQVPAFDVLLLGVGGEGHTASIFPSSPAAEESRAAVVAVRDCPKPPPTRLSLTFPALRAAEQVWLLTAGESKADAVALALGGADEISLPAAGAQGRSRTVWLLDRAAASRAIRR</sequence>
<dbReference type="Proteomes" id="UP000192591">
    <property type="component" value="Unassembled WGS sequence"/>
</dbReference>
<dbReference type="AlphaFoldDB" id="A0A1V9A9K8"/>
<gene>
    <name evidence="7" type="primary">pgl</name>
    <name evidence="9" type="ORF">B1813_04235</name>
</gene>
<keyword evidence="7" id="KW-0378">Hydrolase</keyword>
<dbReference type="InterPro" id="IPR006148">
    <property type="entry name" value="Glc/Gal-6P_isomerase"/>
</dbReference>
<dbReference type="NCBIfam" id="TIGR01198">
    <property type="entry name" value="pgl"/>
    <property type="match status" value="1"/>
</dbReference>
<dbReference type="UniPathway" id="UPA00115">
    <property type="reaction ID" value="UER00409"/>
</dbReference>
<dbReference type="PANTHER" id="PTHR11054">
    <property type="entry name" value="6-PHOSPHOGLUCONOLACTONASE"/>
    <property type="match status" value="1"/>
</dbReference>
<keyword evidence="10" id="KW-1185">Reference proteome</keyword>
<dbReference type="GO" id="GO:0006098">
    <property type="term" value="P:pentose-phosphate shunt"/>
    <property type="evidence" value="ECO:0007669"/>
    <property type="project" value="UniProtKB-UniPathway"/>
</dbReference>
<dbReference type="InterPro" id="IPR037171">
    <property type="entry name" value="NagB/RpiA_transferase-like"/>
</dbReference>
<accession>A0A1V9A9K8</accession>
<dbReference type="Gene3D" id="3.40.50.1360">
    <property type="match status" value="1"/>
</dbReference>
<comment type="pathway">
    <text evidence="3 7">Carbohydrate degradation; pentose phosphate pathway; D-ribulose 5-phosphate from D-glucose 6-phosphate (oxidative stage): step 2/3.</text>
</comment>
<dbReference type="GO" id="GO:0017057">
    <property type="term" value="F:6-phosphogluconolactonase activity"/>
    <property type="evidence" value="ECO:0007669"/>
    <property type="project" value="UniProtKB-UniRule"/>
</dbReference>
<dbReference type="EC" id="3.1.1.31" evidence="5 7"/>
<evidence type="ECO:0000313" key="10">
    <source>
        <dbReference type="Proteomes" id="UP000192591"/>
    </source>
</evidence>
<dbReference type="Pfam" id="PF01182">
    <property type="entry name" value="Glucosamine_iso"/>
    <property type="match status" value="1"/>
</dbReference>
<dbReference type="PANTHER" id="PTHR11054:SF0">
    <property type="entry name" value="6-PHOSPHOGLUCONOLACTONASE"/>
    <property type="match status" value="1"/>
</dbReference>
<evidence type="ECO:0000256" key="4">
    <source>
        <dbReference type="ARBA" id="ARBA00010662"/>
    </source>
</evidence>
<dbReference type="CDD" id="cd01400">
    <property type="entry name" value="6PGL"/>
    <property type="match status" value="1"/>
</dbReference>
<organism evidence="9 10">
    <name type="scientific">Saccharomonospora piscinae</name>
    <dbReference type="NCBI Taxonomy" id="687388"/>
    <lineage>
        <taxon>Bacteria</taxon>
        <taxon>Bacillati</taxon>
        <taxon>Actinomycetota</taxon>
        <taxon>Actinomycetes</taxon>
        <taxon>Pseudonocardiales</taxon>
        <taxon>Pseudonocardiaceae</taxon>
        <taxon>Saccharomonospora</taxon>
    </lineage>
</organism>
<dbReference type="STRING" id="1962155.B1813_04235"/>
<proteinExistence type="inferred from homology"/>
<dbReference type="InterPro" id="IPR005900">
    <property type="entry name" value="6-phosphogluconolactonase_DevB"/>
</dbReference>
<name>A0A1V9A9K8_SACPI</name>
<feature type="domain" description="Glucosamine/galactosamine-6-phosphate isomerase" evidence="8">
    <location>
        <begin position="18"/>
        <end position="251"/>
    </location>
</feature>
<evidence type="ECO:0000256" key="7">
    <source>
        <dbReference type="RuleBase" id="RU365095"/>
    </source>
</evidence>
<comment type="caution">
    <text evidence="9">The sequence shown here is derived from an EMBL/GenBank/DDBJ whole genome shotgun (WGS) entry which is preliminary data.</text>
</comment>
<evidence type="ECO:0000256" key="5">
    <source>
        <dbReference type="ARBA" id="ARBA00013198"/>
    </source>
</evidence>
<dbReference type="SUPFAM" id="SSF100950">
    <property type="entry name" value="NagB/RpiA/CoA transferase-like"/>
    <property type="match status" value="1"/>
</dbReference>
<evidence type="ECO:0000259" key="8">
    <source>
        <dbReference type="Pfam" id="PF01182"/>
    </source>
</evidence>
<dbReference type="GO" id="GO:0005975">
    <property type="term" value="P:carbohydrate metabolic process"/>
    <property type="evidence" value="ECO:0007669"/>
    <property type="project" value="UniProtKB-UniRule"/>
</dbReference>
<evidence type="ECO:0000313" key="9">
    <source>
        <dbReference type="EMBL" id="OQO93748.1"/>
    </source>
</evidence>
<evidence type="ECO:0000256" key="3">
    <source>
        <dbReference type="ARBA" id="ARBA00004961"/>
    </source>
</evidence>
<evidence type="ECO:0000256" key="2">
    <source>
        <dbReference type="ARBA" id="ARBA00002681"/>
    </source>
</evidence>
<evidence type="ECO:0000256" key="1">
    <source>
        <dbReference type="ARBA" id="ARBA00000832"/>
    </source>
</evidence>